<evidence type="ECO:0000313" key="1">
    <source>
        <dbReference type="EMBL" id="EKX43822.1"/>
    </source>
</evidence>
<dbReference type="HOGENOM" id="CLU_2459487_0_0_1"/>
<sequence length="89" mass="9626">MFQLLNHSWAGIYDHDTSTSLKSIPKGTMPNVPWDTHTANHGNTFLPDASFYLKTSNPLVLKGNAATGHVVDARSTSGCSDNFVGFGCR</sequence>
<dbReference type="RefSeq" id="XP_005830802.1">
    <property type="nucleotide sequence ID" value="XM_005830745.1"/>
</dbReference>
<gene>
    <name evidence="1" type="ORF">GUITHDRAFT_110277</name>
</gene>
<organism evidence="1">
    <name type="scientific">Guillardia theta (strain CCMP2712)</name>
    <name type="common">Cryptophyte</name>
    <dbReference type="NCBI Taxonomy" id="905079"/>
    <lineage>
        <taxon>Eukaryota</taxon>
        <taxon>Cryptophyceae</taxon>
        <taxon>Pyrenomonadales</taxon>
        <taxon>Geminigeraceae</taxon>
        <taxon>Guillardia</taxon>
    </lineage>
</organism>
<reference evidence="2" key="3">
    <citation type="submission" date="2015-06" db="UniProtKB">
        <authorList>
            <consortium name="EnsemblProtists"/>
        </authorList>
    </citation>
    <scope>IDENTIFICATION</scope>
</reference>
<name>L1J695_GUITC</name>
<dbReference type="EMBL" id="JH993008">
    <property type="protein sequence ID" value="EKX43822.1"/>
    <property type="molecule type" value="Genomic_DNA"/>
</dbReference>
<proteinExistence type="predicted"/>
<dbReference type="PaxDb" id="55529-EKX43822"/>
<dbReference type="KEGG" id="gtt:GUITHDRAFT_110277"/>
<evidence type="ECO:0000313" key="2">
    <source>
        <dbReference type="EnsemblProtists" id="EKX43822"/>
    </source>
</evidence>
<evidence type="ECO:0000313" key="3">
    <source>
        <dbReference type="Proteomes" id="UP000011087"/>
    </source>
</evidence>
<dbReference type="EnsemblProtists" id="EKX43822">
    <property type="protein sequence ID" value="EKX43822"/>
    <property type="gene ID" value="GUITHDRAFT_110277"/>
</dbReference>
<reference evidence="3" key="2">
    <citation type="submission" date="2012-11" db="EMBL/GenBank/DDBJ databases">
        <authorList>
            <person name="Kuo A."/>
            <person name="Curtis B.A."/>
            <person name="Tanifuji G."/>
            <person name="Burki F."/>
            <person name="Gruber A."/>
            <person name="Irimia M."/>
            <person name="Maruyama S."/>
            <person name="Arias M.C."/>
            <person name="Ball S.G."/>
            <person name="Gile G.H."/>
            <person name="Hirakawa Y."/>
            <person name="Hopkins J.F."/>
            <person name="Rensing S.A."/>
            <person name="Schmutz J."/>
            <person name="Symeonidi A."/>
            <person name="Elias M."/>
            <person name="Eveleigh R.J."/>
            <person name="Herman E.K."/>
            <person name="Klute M.J."/>
            <person name="Nakayama T."/>
            <person name="Obornik M."/>
            <person name="Reyes-Prieto A."/>
            <person name="Armbrust E.V."/>
            <person name="Aves S.J."/>
            <person name="Beiko R.G."/>
            <person name="Coutinho P."/>
            <person name="Dacks J.B."/>
            <person name="Durnford D.G."/>
            <person name="Fast N.M."/>
            <person name="Green B.R."/>
            <person name="Grisdale C."/>
            <person name="Hempe F."/>
            <person name="Henrissat B."/>
            <person name="Hoppner M.P."/>
            <person name="Ishida K.-I."/>
            <person name="Kim E."/>
            <person name="Koreny L."/>
            <person name="Kroth P.G."/>
            <person name="Liu Y."/>
            <person name="Malik S.-B."/>
            <person name="Maier U.G."/>
            <person name="McRose D."/>
            <person name="Mock T."/>
            <person name="Neilson J.A."/>
            <person name="Onodera N.T."/>
            <person name="Poole A.M."/>
            <person name="Pritham E.J."/>
            <person name="Richards T.A."/>
            <person name="Rocap G."/>
            <person name="Roy S.W."/>
            <person name="Sarai C."/>
            <person name="Schaack S."/>
            <person name="Shirato S."/>
            <person name="Slamovits C.H."/>
            <person name="Spencer D.F."/>
            <person name="Suzuki S."/>
            <person name="Worden A.Z."/>
            <person name="Zauner S."/>
            <person name="Barry K."/>
            <person name="Bell C."/>
            <person name="Bharti A.K."/>
            <person name="Crow J.A."/>
            <person name="Grimwood J."/>
            <person name="Kramer R."/>
            <person name="Lindquist E."/>
            <person name="Lucas S."/>
            <person name="Salamov A."/>
            <person name="McFadden G.I."/>
            <person name="Lane C.E."/>
            <person name="Keeling P.J."/>
            <person name="Gray M.W."/>
            <person name="Grigoriev I.V."/>
            <person name="Archibald J.M."/>
        </authorList>
    </citation>
    <scope>NUCLEOTIDE SEQUENCE</scope>
    <source>
        <strain evidence="3">CCMP2712</strain>
    </source>
</reference>
<reference evidence="1 3" key="1">
    <citation type="journal article" date="2012" name="Nature">
        <title>Algal genomes reveal evolutionary mosaicism and the fate of nucleomorphs.</title>
        <authorList>
            <consortium name="DOE Joint Genome Institute"/>
            <person name="Curtis B.A."/>
            <person name="Tanifuji G."/>
            <person name="Burki F."/>
            <person name="Gruber A."/>
            <person name="Irimia M."/>
            <person name="Maruyama S."/>
            <person name="Arias M.C."/>
            <person name="Ball S.G."/>
            <person name="Gile G.H."/>
            <person name="Hirakawa Y."/>
            <person name="Hopkins J.F."/>
            <person name="Kuo A."/>
            <person name="Rensing S.A."/>
            <person name="Schmutz J."/>
            <person name="Symeonidi A."/>
            <person name="Elias M."/>
            <person name="Eveleigh R.J."/>
            <person name="Herman E.K."/>
            <person name="Klute M.J."/>
            <person name="Nakayama T."/>
            <person name="Obornik M."/>
            <person name="Reyes-Prieto A."/>
            <person name="Armbrust E.V."/>
            <person name="Aves S.J."/>
            <person name="Beiko R.G."/>
            <person name="Coutinho P."/>
            <person name="Dacks J.B."/>
            <person name="Durnford D.G."/>
            <person name="Fast N.M."/>
            <person name="Green B.R."/>
            <person name="Grisdale C.J."/>
            <person name="Hempel F."/>
            <person name="Henrissat B."/>
            <person name="Hoppner M.P."/>
            <person name="Ishida K."/>
            <person name="Kim E."/>
            <person name="Koreny L."/>
            <person name="Kroth P.G."/>
            <person name="Liu Y."/>
            <person name="Malik S.B."/>
            <person name="Maier U.G."/>
            <person name="McRose D."/>
            <person name="Mock T."/>
            <person name="Neilson J.A."/>
            <person name="Onodera N.T."/>
            <person name="Poole A.M."/>
            <person name="Pritham E.J."/>
            <person name="Richards T.A."/>
            <person name="Rocap G."/>
            <person name="Roy S.W."/>
            <person name="Sarai C."/>
            <person name="Schaack S."/>
            <person name="Shirato S."/>
            <person name="Slamovits C.H."/>
            <person name="Spencer D.F."/>
            <person name="Suzuki S."/>
            <person name="Worden A.Z."/>
            <person name="Zauner S."/>
            <person name="Barry K."/>
            <person name="Bell C."/>
            <person name="Bharti A.K."/>
            <person name="Crow J.A."/>
            <person name="Grimwood J."/>
            <person name="Kramer R."/>
            <person name="Lindquist E."/>
            <person name="Lucas S."/>
            <person name="Salamov A."/>
            <person name="McFadden G.I."/>
            <person name="Lane C.E."/>
            <person name="Keeling P.J."/>
            <person name="Gray M.W."/>
            <person name="Grigoriev I.V."/>
            <person name="Archibald J.M."/>
        </authorList>
    </citation>
    <scope>NUCLEOTIDE SEQUENCE</scope>
    <source>
        <strain evidence="1 3">CCMP2712</strain>
    </source>
</reference>
<protein>
    <submittedName>
        <fullName evidence="1 2">Uncharacterized protein</fullName>
    </submittedName>
</protein>
<dbReference type="AlphaFoldDB" id="L1J695"/>
<dbReference type="GeneID" id="17300369"/>
<accession>L1J695</accession>
<keyword evidence="3" id="KW-1185">Reference proteome</keyword>
<dbReference type="Proteomes" id="UP000011087">
    <property type="component" value="Unassembled WGS sequence"/>
</dbReference>